<evidence type="ECO:0000256" key="2">
    <source>
        <dbReference type="ARBA" id="ARBA00004686"/>
    </source>
</evidence>
<keyword evidence="10" id="KW-0067">ATP-binding</keyword>
<feature type="region of interest" description="Disordered" evidence="15">
    <location>
        <begin position="1"/>
        <end position="37"/>
    </location>
</feature>
<dbReference type="FunFam" id="3.30.1330.10:FF:000001">
    <property type="entry name" value="Phosphoribosylformylglycinamidine cyclo-ligase"/>
    <property type="match status" value="1"/>
</dbReference>
<dbReference type="UniPathway" id="UPA00074">
    <property type="reaction ID" value="UER00129"/>
</dbReference>
<comment type="subcellular location">
    <subcellularLocation>
        <location evidence="1">Cytoplasm</location>
    </subcellularLocation>
</comment>
<evidence type="ECO:0000256" key="3">
    <source>
        <dbReference type="ARBA" id="ARBA00010280"/>
    </source>
</evidence>
<evidence type="ECO:0000313" key="18">
    <source>
        <dbReference type="EMBL" id="CBI00038.1"/>
    </source>
</evidence>
<dbReference type="HAMAP" id="MF_00741">
    <property type="entry name" value="AIRS"/>
    <property type="match status" value="1"/>
</dbReference>
<evidence type="ECO:0000256" key="1">
    <source>
        <dbReference type="ARBA" id="ARBA00004496"/>
    </source>
</evidence>
<evidence type="ECO:0000256" key="13">
    <source>
        <dbReference type="ARBA" id="ARBA00033093"/>
    </source>
</evidence>
<dbReference type="InterPro" id="IPR036676">
    <property type="entry name" value="PurM-like_C_sf"/>
</dbReference>
<comment type="caution">
    <text evidence="18">The sequence shown here is derived from an EMBL/GenBank/DDBJ whole genome shotgun (WGS) entry which is preliminary data.</text>
</comment>
<evidence type="ECO:0000256" key="7">
    <source>
        <dbReference type="ARBA" id="ARBA00022598"/>
    </source>
</evidence>
<evidence type="ECO:0000259" key="17">
    <source>
        <dbReference type="Pfam" id="PF02769"/>
    </source>
</evidence>
<name>E6PYM9_9ZZZZ</name>
<keyword evidence="8" id="KW-0547">Nucleotide-binding</keyword>
<dbReference type="Pfam" id="PF00586">
    <property type="entry name" value="AIRS"/>
    <property type="match status" value="1"/>
</dbReference>
<dbReference type="CDD" id="cd02196">
    <property type="entry name" value="PurM"/>
    <property type="match status" value="1"/>
</dbReference>
<protein>
    <recommendedName>
        <fullName evidence="5">Phosphoribosylformylglycinamidine cyclo-ligase</fullName>
        <ecNumber evidence="4">6.3.3.1</ecNumber>
    </recommendedName>
    <alternativeName>
        <fullName evidence="12">AIR synthase</fullName>
    </alternativeName>
    <alternativeName>
        <fullName evidence="13">AIRS</fullName>
    </alternativeName>
    <alternativeName>
        <fullName evidence="11">Phosphoribosyl-aminoimidazole synthetase</fullName>
    </alternativeName>
</protein>
<reference evidence="18" key="1">
    <citation type="submission" date="2009-10" db="EMBL/GenBank/DDBJ databases">
        <title>Diversity of trophic interactions inside an arsenic-rich microbial ecosystem.</title>
        <authorList>
            <person name="Bertin P.N."/>
            <person name="Heinrich-Salmeron A."/>
            <person name="Pelletier E."/>
            <person name="Goulhen-Chollet F."/>
            <person name="Arsene-Ploetze F."/>
            <person name="Gallien S."/>
            <person name="Calteau A."/>
            <person name="Vallenet D."/>
            <person name="Casiot C."/>
            <person name="Chane-Woon-Ming B."/>
            <person name="Giloteaux L."/>
            <person name="Barakat M."/>
            <person name="Bonnefoy V."/>
            <person name="Bruneel O."/>
            <person name="Chandler M."/>
            <person name="Cleiss J."/>
            <person name="Duran R."/>
            <person name="Elbaz-Poulichet F."/>
            <person name="Fonknechten N."/>
            <person name="Lauga B."/>
            <person name="Mornico D."/>
            <person name="Ortet P."/>
            <person name="Schaeffer C."/>
            <person name="Siguier P."/>
            <person name="Alexander Thil Smith A."/>
            <person name="Van Dorsselaer A."/>
            <person name="Weissenbach J."/>
            <person name="Medigue C."/>
            <person name="Le Paslier D."/>
        </authorList>
    </citation>
    <scope>NUCLEOTIDE SEQUENCE</scope>
</reference>
<dbReference type="GO" id="GO:0005829">
    <property type="term" value="C:cytosol"/>
    <property type="evidence" value="ECO:0007669"/>
    <property type="project" value="TreeGrafter"/>
</dbReference>
<keyword evidence="7 18" id="KW-0436">Ligase</keyword>
<dbReference type="InterPro" id="IPR016188">
    <property type="entry name" value="PurM-like_N"/>
</dbReference>
<feature type="compositionally biased region" description="Low complexity" evidence="15">
    <location>
        <begin position="22"/>
        <end position="31"/>
    </location>
</feature>
<dbReference type="EC" id="6.3.3.1" evidence="4"/>
<evidence type="ECO:0000256" key="5">
    <source>
        <dbReference type="ARBA" id="ARBA00020367"/>
    </source>
</evidence>
<evidence type="ECO:0000256" key="9">
    <source>
        <dbReference type="ARBA" id="ARBA00022755"/>
    </source>
</evidence>
<dbReference type="InterPro" id="IPR004733">
    <property type="entry name" value="PurM_cligase"/>
</dbReference>
<evidence type="ECO:0000256" key="14">
    <source>
        <dbReference type="ARBA" id="ARBA00049057"/>
    </source>
</evidence>
<comment type="similarity">
    <text evidence="3">Belongs to the AIR synthase family.</text>
</comment>
<evidence type="ECO:0000256" key="10">
    <source>
        <dbReference type="ARBA" id="ARBA00022840"/>
    </source>
</evidence>
<comment type="pathway">
    <text evidence="2">Purine metabolism; IMP biosynthesis via de novo pathway; 5-amino-1-(5-phospho-D-ribosyl)imidazole from N(2)-formyl-N(1)-(5-phospho-D-ribosyl)glycinamide: step 2/2.</text>
</comment>
<dbReference type="PANTHER" id="PTHR10520:SF12">
    <property type="entry name" value="TRIFUNCTIONAL PURINE BIOSYNTHETIC PROTEIN ADENOSINE-3"/>
    <property type="match status" value="1"/>
</dbReference>
<dbReference type="InterPro" id="IPR036921">
    <property type="entry name" value="PurM-like_N_sf"/>
</dbReference>
<proteinExistence type="inferred from homology"/>
<dbReference type="AlphaFoldDB" id="E6PYM9"/>
<dbReference type="PANTHER" id="PTHR10520">
    <property type="entry name" value="TRIFUNCTIONAL PURINE BIOSYNTHETIC PROTEIN ADENOSINE-3-RELATED"/>
    <property type="match status" value="1"/>
</dbReference>
<keyword evidence="9" id="KW-0658">Purine biosynthesis</keyword>
<gene>
    <name evidence="18" type="primary">purM</name>
    <name evidence="18" type="ORF">CARN3_1018</name>
</gene>
<dbReference type="Gene3D" id="3.90.650.10">
    <property type="entry name" value="PurM-like C-terminal domain"/>
    <property type="match status" value="1"/>
</dbReference>
<dbReference type="SUPFAM" id="SSF56042">
    <property type="entry name" value="PurM C-terminal domain-like"/>
    <property type="match status" value="1"/>
</dbReference>
<dbReference type="GO" id="GO:0005524">
    <property type="term" value="F:ATP binding"/>
    <property type="evidence" value="ECO:0007669"/>
    <property type="project" value="UniProtKB-KW"/>
</dbReference>
<evidence type="ECO:0000259" key="16">
    <source>
        <dbReference type="Pfam" id="PF00586"/>
    </source>
</evidence>
<dbReference type="EMBL" id="CABN01000083">
    <property type="protein sequence ID" value="CBI00038.1"/>
    <property type="molecule type" value="Genomic_DNA"/>
</dbReference>
<dbReference type="Gene3D" id="3.30.1330.10">
    <property type="entry name" value="PurM-like, N-terminal domain"/>
    <property type="match status" value="1"/>
</dbReference>
<dbReference type="InterPro" id="IPR010918">
    <property type="entry name" value="PurM-like_C_dom"/>
</dbReference>
<feature type="compositionally biased region" description="Low complexity" evidence="15">
    <location>
        <begin position="1"/>
        <end position="11"/>
    </location>
</feature>
<feature type="domain" description="PurM-like N-terminal" evidence="16">
    <location>
        <begin position="92"/>
        <end position="196"/>
    </location>
</feature>
<dbReference type="FunFam" id="3.90.650.10:FF:000011">
    <property type="entry name" value="Phosphoribosylformylglycinamidine cyclo-ligase"/>
    <property type="match status" value="1"/>
</dbReference>
<evidence type="ECO:0000256" key="8">
    <source>
        <dbReference type="ARBA" id="ARBA00022741"/>
    </source>
</evidence>
<dbReference type="GO" id="GO:0004637">
    <property type="term" value="F:phosphoribosylamine-glycine ligase activity"/>
    <property type="evidence" value="ECO:0007669"/>
    <property type="project" value="TreeGrafter"/>
</dbReference>
<accession>E6PYM9</accession>
<dbReference type="GO" id="GO:0004641">
    <property type="term" value="F:phosphoribosylformylglycinamidine cyclo-ligase activity"/>
    <property type="evidence" value="ECO:0007669"/>
    <property type="project" value="UniProtKB-EC"/>
</dbReference>
<organism evidence="18">
    <name type="scientific">mine drainage metagenome</name>
    <dbReference type="NCBI Taxonomy" id="410659"/>
    <lineage>
        <taxon>unclassified sequences</taxon>
        <taxon>metagenomes</taxon>
        <taxon>ecological metagenomes</taxon>
    </lineage>
</organism>
<dbReference type="SUPFAM" id="SSF55326">
    <property type="entry name" value="PurM N-terminal domain-like"/>
    <property type="match status" value="1"/>
</dbReference>
<dbReference type="Pfam" id="PF02769">
    <property type="entry name" value="AIRS_C"/>
    <property type="match status" value="1"/>
</dbReference>
<dbReference type="GO" id="GO:0046084">
    <property type="term" value="P:adenine biosynthetic process"/>
    <property type="evidence" value="ECO:0007669"/>
    <property type="project" value="TreeGrafter"/>
</dbReference>
<evidence type="ECO:0000256" key="15">
    <source>
        <dbReference type="SAM" id="MobiDB-lite"/>
    </source>
</evidence>
<dbReference type="GO" id="GO:0006189">
    <property type="term" value="P:'de novo' IMP biosynthetic process"/>
    <property type="evidence" value="ECO:0007669"/>
    <property type="project" value="UniProtKB-UniPathway"/>
</dbReference>
<keyword evidence="6" id="KW-0963">Cytoplasm</keyword>
<feature type="domain" description="PurM-like C-terminal" evidence="17">
    <location>
        <begin position="209"/>
        <end position="374"/>
    </location>
</feature>
<evidence type="ECO:0000256" key="11">
    <source>
        <dbReference type="ARBA" id="ARBA00031908"/>
    </source>
</evidence>
<evidence type="ECO:0000256" key="4">
    <source>
        <dbReference type="ARBA" id="ARBA00013047"/>
    </source>
</evidence>
<comment type="catalytic activity">
    <reaction evidence="14">
        <text>2-formamido-N(1)-(5-O-phospho-beta-D-ribosyl)acetamidine + ATP = 5-amino-1-(5-phospho-beta-D-ribosyl)imidazole + ADP + phosphate + H(+)</text>
        <dbReference type="Rhea" id="RHEA:23032"/>
        <dbReference type="ChEBI" id="CHEBI:15378"/>
        <dbReference type="ChEBI" id="CHEBI:30616"/>
        <dbReference type="ChEBI" id="CHEBI:43474"/>
        <dbReference type="ChEBI" id="CHEBI:137981"/>
        <dbReference type="ChEBI" id="CHEBI:147287"/>
        <dbReference type="ChEBI" id="CHEBI:456216"/>
        <dbReference type="EC" id="6.3.3.1"/>
    </reaction>
</comment>
<evidence type="ECO:0000256" key="6">
    <source>
        <dbReference type="ARBA" id="ARBA00022490"/>
    </source>
</evidence>
<dbReference type="NCBIfam" id="TIGR00878">
    <property type="entry name" value="purM"/>
    <property type="match status" value="1"/>
</dbReference>
<sequence length="377" mass="39895">MPKATPKSAPKAKPENNPVRPPASAAKTASARADKPPVTYADAGVDIRSGDRAKDRIKYLASRTLNRNVLAGVGGFGALFQLDLKKFAEPILVSSADGVGTKLKLAFELGIHNTIGVDLVNHCINDIAVQGATPLFFLDYLATGRLDPTVIEQVVEGLAAGCKANGCALIGGETAQMPGFYSDGEYDLAGFIVGAVDKSKLITGATIAPGDVLIGLPSTGLHTNGYSLARKLFFDVASYKPTQYVSAIQDKAGNALMKVHRSYLPILQKFTTAGLAAGMAHITGGGITENLPRILPKGTAAHVELGSWPVLPIFDHLQSLGNVPEDEMLRTFNMGIGLVVVVPADKFSKAAALLKRAEERFHVIGRVTKGDRKVHYT</sequence>
<evidence type="ECO:0000256" key="12">
    <source>
        <dbReference type="ARBA" id="ARBA00032931"/>
    </source>
</evidence>